<reference evidence="11" key="1">
    <citation type="journal article" date="2015" name="Genome Announc.">
        <title>Complete Genome Sequence of the Bacteriochlorophyll b-Producing Photosynthetic Bacterium Blastochloris viridis.</title>
        <authorList>
            <person name="Tsukatani Y."/>
            <person name="Hirose Y."/>
            <person name="Harada J."/>
            <person name="Misawa N."/>
            <person name="Mori K."/>
            <person name="Inoue K."/>
            <person name="Tamiaki H."/>
        </authorList>
    </citation>
    <scope>NUCLEOTIDE SEQUENCE [LARGE SCALE GENOMIC DNA]</scope>
    <source>
        <strain evidence="11">DSM 133</strain>
    </source>
</reference>
<evidence type="ECO:0000256" key="6">
    <source>
        <dbReference type="ARBA" id="ARBA00022801"/>
    </source>
</evidence>
<evidence type="ECO:0000256" key="2">
    <source>
        <dbReference type="ARBA" id="ARBA00009959"/>
    </source>
</evidence>
<dbReference type="STRING" id="1079.BVIR_2221"/>
<dbReference type="GO" id="GO:0004521">
    <property type="term" value="F:RNA endonuclease activity"/>
    <property type="evidence" value="ECO:0007669"/>
    <property type="project" value="UniProtKB-UniRule"/>
</dbReference>
<dbReference type="KEGG" id="bvr:BVIR_2221"/>
<dbReference type="HAMAP" id="MF_01471">
    <property type="entry name" value="Cas2"/>
    <property type="match status" value="1"/>
</dbReference>
<reference evidence="13" key="3">
    <citation type="journal article" date="2016" name="Genome Announc.">
        <title>Revised genome sequence of the purple photosynthetic bacterium Blastochloris viridis.</title>
        <authorList>
            <person name="Liu L.N."/>
            <person name="Faulkner M."/>
            <person name="Liu X."/>
            <person name="Huang F."/>
            <person name="Darby A.C."/>
            <person name="Hall N."/>
        </authorList>
    </citation>
    <scope>NUCLEOTIDE SEQUENCE [LARGE SCALE GENOMIC DNA]</scope>
    <source>
        <strain evidence="13">ATCC 19567 / DSM 133 / F</strain>
    </source>
</reference>
<dbReference type="GO" id="GO:0043571">
    <property type="term" value="P:maintenance of CRISPR repeat elements"/>
    <property type="evidence" value="ECO:0007669"/>
    <property type="project" value="UniProtKB-UniRule"/>
</dbReference>
<keyword evidence="7 9" id="KW-0460">Magnesium</keyword>
<keyword evidence="4 9" id="KW-0479">Metal-binding</keyword>
<evidence type="ECO:0000256" key="8">
    <source>
        <dbReference type="ARBA" id="ARBA00023118"/>
    </source>
</evidence>
<comment type="subunit">
    <text evidence="9">Homodimer, forms a heterotetramer with a Cas1 homodimer.</text>
</comment>
<reference evidence="12" key="2">
    <citation type="submission" date="2015-11" db="EMBL/GenBank/DDBJ databases">
        <authorList>
            <person name="Zhang Y."/>
            <person name="Guo Z."/>
        </authorList>
    </citation>
    <scope>NUCLEOTIDE SEQUENCE</scope>
    <source>
        <strain evidence="12">1</strain>
    </source>
</reference>
<keyword evidence="5 9" id="KW-0255">Endonuclease</keyword>
<gene>
    <name evidence="9" type="primary">cas2</name>
    <name evidence="11" type="ORF">BV133_2500</name>
    <name evidence="12" type="ORF">BVIRIDIS_16660</name>
</gene>
<dbReference type="SUPFAM" id="SSF143430">
    <property type="entry name" value="TTP0101/SSO1404-like"/>
    <property type="match status" value="1"/>
</dbReference>
<evidence type="ECO:0000256" key="1">
    <source>
        <dbReference type="ARBA" id="ARBA00001946"/>
    </source>
</evidence>
<dbReference type="RefSeq" id="WP_055037668.1">
    <property type="nucleotide sequence ID" value="NZ_AP014854.2"/>
</dbReference>
<dbReference type="Gene3D" id="3.30.70.240">
    <property type="match status" value="1"/>
</dbReference>
<evidence type="ECO:0000256" key="10">
    <source>
        <dbReference type="PIRNR" id="PIRNR032582"/>
    </source>
</evidence>
<dbReference type="EC" id="3.1.-.-" evidence="9"/>
<dbReference type="PANTHER" id="PTHR34405">
    <property type="entry name" value="CRISPR-ASSOCIATED ENDORIBONUCLEASE CAS2"/>
    <property type="match status" value="1"/>
</dbReference>
<dbReference type="NCBIfam" id="TIGR01573">
    <property type="entry name" value="cas2"/>
    <property type="match status" value="1"/>
</dbReference>
<dbReference type="PATRIC" id="fig|1079.6.peg.2311"/>
<dbReference type="CDD" id="cd09725">
    <property type="entry name" value="Cas2_I_II_III"/>
    <property type="match status" value="1"/>
</dbReference>
<feature type="binding site" evidence="9">
    <location>
        <position position="8"/>
    </location>
    <ligand>
        <name>Mg(2+)</name>
        <dbReference type="ChEBI" id="CHEBI:18420"/>
        <note>catalytic</note>
    </ligand>
</feature>
<keyword evidence="6 9" id="KW-0378">Hydrolase</keyword>
<dbReference type="InterPro" id="IPR021127">
    <property type="entry name" value="CRISPR_associated_Cas2"/>
</dbReference>
<comment type="cofactor">
    <cofactor evidence="1 9">
        <name>Mg(2+)</name>
        <dbReference type="ChEBI" id="CHEBI:18420"/>
    </cofactor>
</comment>
<evidence type="ECO:0000256" key="7">
    <source>
        <dbReference type="ARBA" id="ARBA00022842"/>
    </source>
</evidence>
<proteinExistence type="inferred from homology"/>
<dbReference type="EMBL" id="LN907867">
    <property type="protein sequence ID" value="CUU42652.1"/>
    <property type="molecule type" value="Genomic_DNA"/>
</dbReference>
<evidence type="ECO:0000313" key="11">
    <source>
        <dbReference type="EMBL" id="BAS00094.1"/>
    </source>
</evidence>
<dbReference type="PIRSF" id="PIRSF032582">
    <property type="entry name" value="Cas2"/>
    <property type="match status" value="1"/>
</dbReference>
<comment type="function">
    <text evidence="9">CRISPR (clustered regularly interspaced short palindromic repeat), is an adaptive immune system that provides protection against mobile genetic elements (viruses, transposable elements and conjugative plasmids). CRISPR clusters contain sequences complementary to antecedent mobile elements and target invading nucleic acids. CRISPR clusters are transcribed and processed into CRISPR RNA (crRNA). Functions as a ssRNA-specific endoribonuclease. Involved in the integration of spacer DNA into the CRISPR cassette.</text>
</comment>
<dbReference type="Proteomes" id="UP000065734">
    <property type="component" value="Chromosome I"/>
</dbReference>
<evidence type="ECO:0000256" key="3">
    <source>
        <dbReference type="ARBA" id="ARBA00022722"/>
    </source>
</evidence>
<dbReference type="OrthoDB" id="9798176at2"/>
<organism evidence="12 13">
    <name type="scientific">Blastochloris viridis</name>
    <name type="common">Rhodopseudomonas viridis</name>
    <dbReference type="NCBI Taxonomy" id="1079"/>
    <lineage>
        <taxon>Bacteria</taxon>
        <taxon>Pseudomonadati</taxon>
        <taxon>Pseudomonadota</taxon>
        <taxon>Alphaproteobacteria</taxon>
        <taxon>Hyphomicrobiales</taxon>
        <taxon>Blastochloridaceae</taxon>
        <taxon>Blastochloris</taxon>
    </lineage>
</organism>
<dbReference type="GO" id="GO:0046872">
    <property type="term" value="F:metal ion binding"/>
    <property type="evidence" value="ECO:0007669"/>
    <property type="project" value="UniProtKB-UniRule"/>
</dbReference>
<keyword evidence="3 9" id="KW-0540">Nuclease</keyword>
<keyword evidence="8 9" id="KW-0051">Antiviral defense</keyword>
<dbReference type="AlphaFoldDB" id="A0A0H5BPZ0"/>
<dbReference type="Pfam" id="PF09827">
    <property type="entry name" value="CRISPR_Cas2"/>
    <property type="match status" value="1"/>
</dbReference>
<keyword evidence="13" id="KW-1185">Reference proteome</keyword>
<dbReference type="GO" id="GO:0051607">
    <property type="term" value="P:defense response to virus"/>
    <property type="evidence" value="ECO:0007669"/>
    <property type="project" value="UniProtKB-UniRule"/>
</dbReference>
<name>A0A0H5BPZ0_BLAVI</name>
<evidence type="ECO:0000313" key="13">
    <source>
        <dbReference type="Proteomes" id="UP000065734"/>
    </source>
</evidence>
<evidence type="ECO:0000256" key="5">
    <source>
        <dbReference type="ARBA" id="ARBA00022759"/>
    </source>
</evidence>
<protein>
    <recommendedName>
        <fullName evidence="9">CRISPR-associated endoribonuclease Cas2</fullName>
        <ecNumber evidence="9">3.1.-.-</ecNumber>
    </recommendedName>
</protein>
<dbReference type="GO" id="GO:0016787">
    <property type="term" value="F:hydrolase activity"/>
    <property type="evidence" value="ECO:0007669"/>
    <property type="project" value="UniProtKB-KW"/>
</dbReference>
<evidence type="ECO:0000256" key="4">
    <source>
        <dbReference type="ARBA" id="ARBA00022723"/>
    </source>
</evidence>
<dbReference type="EMBL" id="AP014854">
    <property type="protein sequence ID" value="BAS00094.1"/>
    <property type="molecule type" value="Genomic_DNA"/>
</dbReference>
<evidence type="ECO:0000256" key="9">
    <source>
        <dbReference type="HAMAP-Rule" id="MF_01471"/>
    </source>
</evidence>
<comment type="similarity">
    <text evidence="2 9 10">Belongs to the CRISPR-associated endoribonuclease Cas2 protein family.</text>
</comment>
<accession>A0A0H5BPZ0</accession>
<sequence length="96" mass="10789">MLVLVTYDVRTSDAGGTKRLRRVAKACRDYGQRVQYSVFEIEVDPAQWAALRARLEAVIDPAHDSLRYYHLGANGQRRVEHVGAKPNLDLDGPLIV</sequence>
<evidence type="ECO:0000313" key="12">
    <source>
        <dbReference type="EMBL" id="CUU42652.1"/>
    </source>
</evidence>
<dbReference type="InterPro" id="IPR019199">
    <property type="entry name" value="Virulence_VapD/CRISPR_Cas2"/>
</dbReference>
<dbReference type="PANTHER" id="PTHR34405:SF3">
    <property type="entry name" value="CRISPR-ASSOCIATED ENDORIBONUCLEASE CAS2 3"/>
    <property type="match status" value="1"/>
</dbReference>